<accession>A0A1T4P800</accession>
<feature type="transmembrane region" description="Helical" evidence="9">
    <location>
        <begin position="12"/>
        <end position="35"/>
    </location>
</feature>
<dbReference type="InterPro" id="IPR024529">
    <property type="entry name" value="ECF_trnsprt_substrate-spec"/>
</dbReference>
<dbReference type="InterPro" id="IPR025720">
    <property type="entry name" value="RibU"/>
</dbReference>
<proteinExistence type="inferred from homology"/>
<dbReference type="GO" id="GO:0032217">
    <property type="term" value="F:riboflavin transmembrane transporter activity"/>
    <property type="evidence" value="ECO:0007669"/>
    <property type="project" value="UniProtKB-UniRule"/>
</dbReference>
<keyword evidence="5 9" id="KW-0812">Transmembrane</keyword>
<dbReference type="EMBL" id="FUWY01000005">
    <property type="protein sequence ID" value="SJZ87710.1"/>
    <property type="molecule type" value="Genomic_DNA"/>
</dbReference>
<feature type="transmembrane region" description="Helical" evidence="9">
    <location>
        <begin position="116"/>
        <end position="139"/>
    </location>
</feature>
<dbReference type="Pfam" id="PF12822">
    <property type="entry name" value="ECF_trnsprt"/>
    <property type="match status" value="1"/>
</dbReference>
<reference evidence="11" key="1">
    <citation type="submission" date="2017-02" db="EMBL/GenBank/DDBJ databases">
        <authorList>
            <person name="Varghese N."/>
            <person name="Submissions S."/>
        </authorList>
    </citation>
    <scope>NUCLEOTIDE SEQUENCE [LARGE SCALE GENOMIC DNA]</scope>
    <source>
        <strain evidence="11">ATCC 25662</strain>
    </source>
</reference>
<evidence type="ECO:0000256" key="9">
    <source>
        <dbReference type="SAM" id="Phobius"/>
    </source>
</evidence>
<feature type="transmembrane region" description="Helical" evidence="9">
    <location>
        <begin position="167"/>
        <end position="191"/>
    </location>
</feature>
<keyword evidence="6 9" id="KW-1133">Transmembrane helix</keyword>
<protein>
    <recommendedName>
        <fullName evidence="8">Riboflavin transporter</fullName>
    </recommendedName>
</protein>
<keyword evidence="4 8" id="KW-1003">Cell membrane</keyword>
<feature type="transmembrane region" description="Helical" evidence="9">
    <location>
        <begin position="47"/>
        <end position="74"/>
    </location>
</feature>
<dbReference type="Proteomes" id="UP000243297">
    <property type="component" value="Unassembled WGS sequence"/>
</dbReference>
<gene>
    <name evidence="10" type="ORF">SAMN02745191_1927</name>
</gene>
<evidence type="ECO:0000256" key="1">
    <source>
        <dbReference type="ARBA" id="ARBA00004651"/>
    </source>
</evidence>
<dbReference type="PANTHER" id="PTHR38438:SF1">
    <property type="entry name" value="RIBOFLAVIN TRANSPORTER RIBU"/>
    <property type="match status" value="1"/>
</dbReference>
<dbReference type="Gene3D" id="1.10.1760.20">
    <property type="match status" value="1"/>
</dbReference>
<dbReference type="STRING" id="118967.SAMN02745191_1927"/>
<evidence type="ECO:0000256" key="5">
    <source>
        <dbReference type="ARBA" id="ARBA00022692"/>
    </source>
</evidence>
<comment type="similarity">
    <text evidence="2 8">Belongs to the prokaryotic riboflavin transporter (P-RFT) (TC 2.A.87) family.</text>
</comment>
<feature type="transmembrane region" description="Helical" evidence="9">
    <location>
        <begin position="86"/>
        <end position="104"/>
    </location>
</feature>
<evidence type="ECO:0000256" key="4">
    <source>
        <dbReference type="ARBA" id="ARBA00022475"/>
    </source>
</evidence>
<name>A0A1T4P800_9FIRM</name>
<comment type="subcellular location">
    <subcellularLocation>
        <location evidence="1">Cell membrane</location>
        <topology evidence="1">Multi-pass membrane protein</topology>
    </subcellularLocation>
</comment>
<evidence type="ECO:0000256" key="6">
    <source>
        <dbReference type="ARBA" id="ARBA00022989"/>
    </source>
</evidence>
<dbReference type="OrthoDB" id="9809216at2"/>
<evidence type="ECO:0000256" key="7">
    <source>
        <dbReference type="ARBA" id="ARBA00023136"/>
    </source>
</evidence>
<keyword evidence="3 8" id="KW-0813">Transport</keyword>
<evidence type="ECO:0000313" key="11">
    <source>
        <dbReference type="Proteomes" id="UP000243297"/>
    </source>
</evidence>
<dbReference type="RefSeq" id="WP_078712331.1">
    <property type="nucleotide sequence ID" value="NZ_FUWY01000005.1"/>
</dbReference>
<dbReference type="GO" id="GO:0005886">
    <property type="term" value="C:plasma membrane"/>
    <property type="evidence" value="ECO:0007669"/>
    <property type="project" value="UniProtKB-SubCell"/>
</dbReference>
<keyword evidence="11" id="KW-1185">Reference proteome</keyword>
<evidence type="ECO:0000313" key="10">
    <source>
        <dbReference type="EMBL" id="SJZ87710.1"/>
    </source>
</evidence>
<evidence type="ECO:0000256" key="3">
    <source>
        <dbReference type="ARBA" id="ARBA00022448"/>
    </source>
</evidence>
<sequence length="200" mass="22037">MTTRKVFNIKTMARIAILAVIAFILMYFDFPIPFIAPGFYKIDLSEVAVLVGGFSLGPLAAMLIEGLKIILYMLFKPTTTAYVGEFANFIIGCALVIPASAIYFKNKSKKSALLGLVVGGIAMLIAGLLMNYFVLIPAYSFFFNMDLNMIVDMGHAIVPFINDKLTFVLFATTPFNLVKVIVVSGLTMLLYKHISPLLKK</sequence>
<keyword evidence="7 8" id="KW-0472">Membrane</keyword>
<evidence type="ECO:0000256" key="2">
    <source>
        <dbReference type="ARBA" id="ARBA00005540"/>
    </source>
</evidence>
<organism evidence="10 11">
    <name type="scientific">Anaerorhabdus furcosa</name>
    <dbReference type="NCBI Taxonomy" id="118967"/>
    <lineage>
        <taxon>Bacteria</taxon>
        <taxon>Bacillati</taxon>
        <taxon>Bacillota</taxon>
        <taxon>Erysipelotrichia</taxon>
        <taxon>Erysipelotrichales</taxon>
        <taxon>Erysipelotrichaceae</taxon>
        <taxon>Anaerorhabdus</taxon>
    </lineage>
</organism>
<evidence type="ECO:0000256" key="8">
    <source>
        <dbReference type="PIRNR" id="PIRNR037778"/>
    </source>
</evidence>
<dbReference type="AlphaFoldDB" id="A0A1T4P800"/>
<comment type="function">
    <text evidence="8">Probably a riboflavin-binding protein that interacts with the energy-coupling factor (ECF) ABC-transporter complex.</text>
</comment>
<dbReference type="PIRSF" id="PIRSF037778">
    <property type="entry name" value="UCP037778_transp_RibU"/>
    <property type="match status" value="1"/>
</dbReference>
<dbReference type="PANTHER" id="PTHR38438">
    <property type="entry name" value="RIBOFLAVIN TRANSPORTER RIBU"/>
    <property type="match status" value="1"/>
</dbReference>